<reference evidence="1 2" key="1">
    <citation type="submission" date="2016-01" db="EMBL/GenBank/DDBJ databases">
        <title>Whole genome sequence and analysis of Micromonospora rosaria DSM 803, which can produce antibacterial substance rosamicin.</title>
        <authorList>
            <person name="Yang H."/>
            <person name="He X."/>
            <person name="Zhu D."/>
        </authorList>
    </citation>
    <scope>NUCLEOTIDE SEQUENCE [LARGE SCALE GENOMIC DNA]</scope>
    <source>
        <strain evidence="1 2">DSM 803</strain>
    </source>
</reference>
<dbReference type="EMBL" id="LRQV01000029">
    <property type="protein sequence ID" value="KXK61953.1"/>
    <property type="molecule type" value="Genomic_DNA"/>
</dbReference>
<comment type="caution">
    <text evidence="1">The sequence shown here is derived from an EMBL/GenBank/DDBJ whole genome shotgun (WGS) entry which is preliminary data.</text>
</comment>
<dbReference type="RefSeq" id="WP_067363709.1">
    <property type="nucleotide sequence ID" value="NZ_JBIUBN010000011.1"/>
</dbReference>
<evidence type="ECO:0000313" key="1">
    <source>
        <dbReference type="EMBL" id="KXK61953.1"/>
    </source>
</evidence>
<protein>
    <recommendedName>
        <fullName evidence="3">Phage tail protein</fullName>
    </recommendedName>
</protein>
<dbReference type="Proteomes" id="UP000070620">
    <property type="component" value="Unassembled WGS sequence"/>
</dbReference>
<accession>A0A136PU63</accession>
<keyword evidence="2" id="KW-1185">Reference proteome</keyword>
<dbReference type="AlphaFoldDB" id="A0A136PU63"/>
<organism evidence="1 2">
    <name type="scientific">Micromonospora rosaria</name>
    <dbReference type="NCBI Taxonomy" id="47874"/>
    <lineage>
        <taxon>Bacteria</taxon>
        <taxon>Bacillati</taxon>
        <taxon>Actinomycetota</taxon>
        <taxon>Actinomycetes</taxon>
        <taxon>Micromonosporales</taxon>
        <taxon>Micromonosporaceae</taxon>
        <taxon>Micromonospora</taxon>
    </lineage>
</organism>
<evidence type="ECO:0000313" key="2">
    <source>
        <dbReference type="Proteomes" id="UP000070620"/>
    </source>
</evidence>
<gene>
    <name evidence="1" type="ORF">AWW66_10965</name>
</gene>
<dbReference type="OrthoDB" id="3693473at2"/>
<evidence type="ECO:0008006" key="3">
    <source>
        <dbReference type="Google" id="ProtNLM"/>
    </source>
</evidence>
<name>A0A136PU63_9ACTN</name>
<proteinExistence type="predicted"/>
<sequence>MGWQHGRFTEIEVAGDDISTWTNTSEMTRGAASHNVTSYGKNAEVHTGGLLSGQFTCGGVYENTAVTGPHAVLNPLVGQVVEIIRRPEGSGTGKPEQTFQALCTQYVETSPVADNVTWSAQFTISGDVAETTQT</sequence>